<sequence>MACYMENQEIIDYILDSIHETGQYVSDNNNSDIRILLAQGSDYSIIEKILATKLKYQNSGEHQRFIPETFIIAFVNGHIKTGELFIRSKYINWNVNQIDPTCIAPILYHCREELITEFLFKNKCLSDLFNFFTKTTVADFSILLSSFSHKDTISMFLAYYCITLRNNSLHHSSESSNNNLKLQFYLGDFFFNILKVLVFQCDLDTLKKLCNIELFNRHFNWDLFVWSIQFQNLPIISFLFNKVYDYIEQNQKVYQLSDLIEDYYDNKNLKELFNNLKKSIRNKKKKIKK</sequence>
<dbReference type="VEuPathDB" id="AmoebaDB:DICPUDRAFT_92369"/>
<dbReference type="InParanoid" id="F0ZQS7"/>
<evidence type="ECO:0000313" key="2">
    <source>
        <dbReference type="Proteomes" id="UP000001064"/>
    </source>
</evidence>
<dbReference type="EMBL" id="GL871130">
    <property type="protein sequence ID" value="EGC33704.1"/>
    <property type="molecule type" value="Genomic_DNA"/>
</dbReference>
<reference evidence="2" key="1">
    <citation type="journal article" date="2011" name="Genome Biol.">
        <title>Comparative genomics of the social amoebae Dictyostelium discoideum and Dictyostelium purpureum.</title>
        <authorList>
            <consortium name="US DOE Joint Genome Institute (JGI-PGF)"/>
            <person name="Sucgang R."/>
            <person name="Kuo A."/>
            <person name="Tian X."/>
            <person name="Salerno W."/>
            <person name="Parikh A."/>
            <person name="Feasley C.L."/>
            <person name="Dalin E."/>
            <person name="Tu H."/>
            <person name="Huang E."/>
            <person name="Barry K."/>
            <person name="Lindquist E."/>
            <person name="Shapiro H."/>
            <person name="Bruce D."/>
            <person name="Schmutz J."/>
            <person name="Salamov A."/>
            <person name="Fey P."/>
            <person name="Gaudet P."/>
            <person name="Anjard C."/>
            <person name="Babu M.M."/>
            <person name="Basu S."/>
            <person name="Bushmanova Y."/>
            <person name="van der Wel H."/>
            <person name="Katoh-Kurasawa M."/>
            <person name="Dinh C."/>
            <person name="Coutinho P.M."/>
            <person name="Saito T."/>
            <person name="Elias M."/>
            <person name="Schaap P."/>
            <person name="Kay R.R."/>
            <person name="Henrissat B."/>
            <person name="Eichinger L."/>
            <person name="Rivero F."/>
            <person name="Putnam N.H."/>
            <person name="West C.M."/>
            <person name="Loomis W.F."/>
            <person name="Chisholm R.L."/>
            <person name="Shaulsky G."/>
            <person name="Strassmann J.E."/>
            <person name="Queller D.C."/>
            <person name="Kuspa A."/>
            <person name="Grigoriev I.V."/>
        </authorList>
    </citation>
    <scope>NUCLEOTIDE SEQUENCE [LARGE SCALE GENOMIC DNA]</scope>
    <source>
        <strain evidence="2">QSDP1</strain>
    </source>
</reference>
<accession>F0ZQS7</accession>
<dbReference type="GeneID" id="10503111"/>
<dbReference type="Proteomes" id="UP000001064">
    <property type="component" value="Unassembled WGS sequence"/>
</dbReference>
<dbReference type="OrthoDB" id="10667617at2759"/>
<dbReference type="KEGG" id="dpp:DICPUDRAFT_92369"/>
<dbReference type="eggNOG" id="ENOG502RHJ5">
    <property type="taxonomic scope" value="Eukaryota"/>
</dbReference>
<evidence type="ECO:0000313" key="1">
    <source>
        <dbReference type="EMBL" id="EGC33704.1"/>
    </source>
</evidence>
<organism evidence="1 2">
    <name type="scientific">Dictyostelium purpureum</name>
    <name type="common">Slime mold</name>
    <dbReference type="NCBI Taxonomy" id="5786"/>
    <lineage>
        <taxon>Eukaryota</taxon>
        <taxon>Amoebozoa</taxon>
        <taxon>Evosea</taxon>
        <taxon>Eumycetozoa</taxon>
        <taxon>Dictyostelia</taxon>
        <taxon>Dictyosteliales</taxon>
        <taxon>Dictyosteliaceae</taxon>
        <taxon>Dictyostelium</taxon>
    </lineage>
</organism>
<dbReference type="RefSeq" id="XP_003289781.1">
    <property type="nucleotide sequence ID" value="XM_003289733.1"/>
</dbReference>
<name>F0ZQS7_DICPU</name>
<keyword evidence="2" id="KW-1185">Reference proteome</keyword>
<dbReference type="STRING" id="5786.F0ZQS7"/>
<protein>
    <submittedName>
        <fullName evidence="1">Uncharacterized protein</fullName>
    </submittedName>
</protein>
<proteinExistence type="predicted"/>
<dbReference type="AlphaFoldDB" id="F0ZQS7"/>
<gene>
    <name evidence="1" type="ORF">DICPUDRAFT_92369</name>
</gene>